<dbReference type="InterPro" id="IPR014710">
    <property type="entry name" value="RmlC-like_jellyroll"/>
</dbReference>
<dbReference type="InterPro" id="IPR013096">
    <property type="entry name" value="Cupin_2"/>
</dbReference>
<sequence>MTHPTIVRPHDHAVYVADRMGKSTIFESPRLLVGLNAFEPGQSHALHAHSGMDKVYAVVEGDGVFLLEDRELVMTAGDVLIAPDGVPHGVRNTGTGRLLVLAILAPSPGKN</sequence>
<dbReference type="CDD" id="cd06122">
    <property type="entry name" value="cupin_TTHA0104"/>
    <property type="match status" value="1"/>
</dbReference>
<reference evidence="3" key="1">
    <citation type="journal article" date="2003" name="Mol. Microbiol.">
        <title>Acidobacteria form a coherent but highly diverse group within the bacterial domain: evidence from environmental genomics.</title>
        <authorList>
            <person name="Quaiser A."/>
            <person name="Ochsenreiter T."/>
            <person name="Lanz C."/>
            <person name="Schuster S.C."/>
            <person name="Treusch A.H."/>
            <person name="Eck J."/>
            <person name="Schleper C."/>
        </authorList>
    </citation>
    <scope>NUCLEOTIDE SEQUENCE</scope>
</reference>
<dbReference type="EMBL" id="AY281353">
    <property type="protein sequence ID" value="AAP58514.1"/>
    <property type="molecule type" value="Genomic_DNA"/>
</dbReference>
<keyword evidence="1" id="KW-0479">Metal-binding</keyword>
<dbReference type="Pfam" id="PF07883">
    <property type="entry name" value="Cupin_2"/>
    <property type="match status" value="1"/>
</dbReference>
<dbReference type="InterPro" id="IPR011051">
    <property type="entry name" value="RmlC_Cupin_sf"/>
</dbReference>
<dbReference type="SUPFAM" id="SSF51182">
    <property type="entry name" value="RmlC-like cupins"/>
    <property type="match status" value="1"/>
</dbReference>
<dbReference type="AlphaFoldDB" id="Q7X350"/>
<dbReference type="PANTHER" id="PTHR35848">
    <property type="entry name" value="OXALATE-BINDING PROTEIN"/>
    <property type="match status" value="1"/>
</dbReference>
<evidence type="ECO:0000256" key="1">
    <source>
        <dbReference type="ARBA" id="ARBA00022723"/>
    </source>
</evidence>
<dbReference type="Gene3D" id="2.60.120.10">
    <property type="entry name" value="Jelly Rolls"/>
    <property type="match status" value="1"/>
</dbReference>
<proteinExistence type="predicted"/>
<dbReference type="InterPro" id="IPR051610">
    <property type="entry name" value="GPI/OXD"/>
</dbReference>
<name>Q7X350_9BACT</name>
<organism evidence="3">
    <name type="scientific">uncultured Acidobacteriota bacterium</name>
    <dbReference type="NCBI Taxonomy" id="171953"/>
    <lineage>
        <taxon>Bacteria</taxon>
        <taxon>Pseudomonadati</taxon>
        <taxon>Acidobacteriota</taxon>
        <taxon>environmental samples</taxon>
    </lineage>
</organism>
<evidence type="ECO:0000259" key="2">
    <source>
        <dbReference type="Pfam" id="PF07883"/>
    </source>
</evidence>
<accession>Q7X350</accession>
<evidence type="ECO:0000313" key="3">
    <source>
        <dbReference type="EMBL" id="AAP58514.1"/>
    </source>
</evidence>
<protein>
    <recommendedName>
        <fullName evidence="2">Cupin type-2 domain-containing protein</fullName>
    </recommendedName>
</protein>
<feature type="domain" description="Cupin type-2" evidence="2">
    <location>
        <begin position="38"/>
        <end position="103"/>
    </location>
</feature>
<dbReference type="PANTHER" id="PTHR35848:SF6">
    <property type="entry name" value="CUPIN TYPE-2 DOMAIN-CONTAINING PROTEIN"/>
    <property type="match status" value="1"/>
</dbReference>
<dbReference type="GO" id="GO:0046872">
    <property type="term" value="F:metal ion binding"/>
    <property type="evidence" value="ECO:0007669"/>
    <property type="project" value="UniProtKB-KW"/>
</dbReference>